<dbReference type="RefSeq" id="WP_280883488.1">
    <property type="nucleotide sequence ID" value="NZ_JARXVH010000050.1"/>
</dbReference>
<evidence type="ECO:0000256" key="1">
    <source>
        <dbReference type="SAM" id="MobiDB-lite"/>
    </source>
</evidence>
<evidence type="ECO:0008006" key="4">
    <source>
        <dbReference type="Google" id="ProtNLM"/>
    </source>
</evidence>
<feature type="region of interest" description="Disordered" evidence="1">
    <location>
        <begin position="1"/>
        <end position="22"/>
    </location>
</feature>
<keyword evidence="3" id="KW-1185">Reference proteome</keyword>
<sequence>MTGDTSEMTTHRDATASATGTVTEVQREISRLLAELRLVIGEPDALVDACVACLEAAQIALAAALGQEQRGDGTREALYAANAAVFALRFALVKAGDERRRAGMDER</sequence>
<evidence type="ECO:0000313" key="3">
    <source>
        <dbReference type="Proteomes" id="UP001160499"/>
    </source>
</evidence>
<name>A0ABT6M312_9ACTN</name>
<evidence type="ECO:0000313" key="2">
    <source>
        <dbReference type="EMBL" id="MDH6222916.1"/>
    </source>
</evidence>
<reference evidence="2 3" key="1">
    <citation type="submission" date="2023-04" db="EMBL/GenBank/DDBJ databases">
        <title>Forest soil microbial communities from Buena Vista Peninsula, Colon Province, Panama.</title>
        <authorList>
            <person name="Bouskill N."/>
        </authorList>
    </citation>
    <scope>NUCLEOTIDE SEQUENCE [LARGE SCALE GENOMIC DNA]</scope>
    <source>
        <strain evidence="2 3">GGS1</strain>
    </source>
</reference>
<accession>A0ABT6M312</accession>
<protein>
    <recommendedName>
        <fullName evidence="4">O-linked N-acetylglucosamine transferase</fullName>
    </recommendedName>
</protein>
<dbReference type="EMBL" id="JARXVH010000050">
    <property type="protein sequence ID" value="MDH6222916.1"/>
    <property type="molecule type" value="Genomic_DNA"/>
</dbReference>
<dbReference type="Proteomes" id="UP001160499">
    <property type="component" value="Unassembled WGS sequence"/>
</dbReference>
<proteinExistence type="predicted"/>
<gene>
    <name evidence="2" type="ORF">M2283_010268</name>
</gene>
<organism evidence="2 3">
    <name type="scientific">Streptomyces pseudovenezuelae</name>
    <dbReference type="NCBI Taxonomy" id="67350"/>
    <lineage>
        <taxon>Bacteria</taxon>
        <taxon>Bacillati</taxon>
        <taxon>Actinomycetota</taxon>
        <taxon>Actinomycetes</taxon>
        <taxon>Kitasatosporales</taxon>
        <taxon>Streptomycetaceae</taxon>
        <taxon>Streptomyces</taxon>
        <taxon>Streptomyces aurantiacus group</taxon>
    </lineage>
</organism>
<comment type="caution">
    <text evidence="2">The sequence shown here is derived from an EMBL/GenBank/DDBJ whole genome shotgun (WGS) entry which is preliminary data.</text>
</comment>